<dbReference type="InterPro" id="IPR038538">
    <property type="entry name" value="MTERF_sf"/>
</dbReference>
<dbReference type="Proteomes" id="UP001187192">
    <property type="component" value="Unassembled WGS sequence"/>
</dbReference>
<evidence type="ECO:0000313" key="5">
    <source>
        <dbReference type="Proteomes" id="UP001187192"/>
    </source>
</evidence>
<protein>
    <submittedName>
        <fullName evidence="4">Uncharacterized protein</fullName>
    </submittedName>
</protein>
<evidence type="ECO:0000313" key="4">
    <source>
        <dbReference type="EMBL" id="GMN62388.1"/>
    </source>
</evidence>
<dbReference type="Gene3D" id="1.25.70.10">
    <property type="entry name" value="Transcription termination factor 3, mitochondrial"/>
    <property type="match status" value="1"/>
</dbReference>
<dbReference type="SMART" id="SM00733">
    <property type="entry name" value="Mterf"/>
    <property type="match status" value="7"/>
</dbReference>
<keyword evidence="3" id="KW-0809">Transit peptide</keyword>
<dbReference type="EMBL" id="BTGU01000128">
    <property type="protein sequence ID" value="GMN62388.1"/>
    <property type="molecule type" value="Genomic_DNA"/>
</dbReference>
<gene>
    <name evidence="4" type="ORF">TIFTF001_031467</name>
</gene>
<evidence type="ECO:0000256" key="2">
    <source>
        <dbReference type="ARBA" id="ARBA00022472"/>
    </source>
</evidence>
<dbReference type="PANTHER" id="PTHR13068">
    <property type="entry name" value="CGI-12 PROTEIN-RELATED"/>
    <property type="match status" value="1"/>
</dbReference>
<comment type="caution">
    <text evidence="4">The sequence shown here is derived from an EMBL/GenBank/DDBJ whole genome shotgun (WGS) entry which is preliminary data.</text>
</comment>
<evidence type="ECO:0000256" key="3">
    <source>
        <dbReference type="ARBA" id="ARBA00022946"/>
    </source>
</evidence>
<dbReference type="InterPro" id="IPR003690">
    <property type="entry name" value="MTERF"/>
</dbReference>
<keyword evidence="2" id="KW-0804">Transcription</keyword>
<dbReference type="GO" id="GO:0003676">
    <property type="term" value="F:nucleic acid binding"/>
    <property type="evidence" value="ECO:0007669"/>
    <property type="project" value="InterPro"/>
</dbReference>
<dbReference type="FunFam" id="1.25.70.10:FF:000001">
    <property type="entry name" value="Mitochondrial transcription termination factor-like"/>
    <property type="match status" value="1"/>
</dbReference>
<dbReference type="AlphaFoldDB" id="A0AA88J107"/>
<keyword evidence="5" id="KW-1185">Reference proteome</keyword>
<proteinExistence type="inferred from homology"/>
<reference evidence="4" key="1">
    <citation type="submission" date="2023-07" db="EMBL/GenBank/DDBJ databases">
        <title>draft genome sequence of fig (Ficus carica).</title>
        <authorList>
            <person name="Takahashi T."/>
            <person name="Nishimura K."/>
        </authorList>
    </citation>
    <scope>NUCLEOTIDE SEQUENCE</scope>
</reference>
<name>A0AA88J107_FICCA</name>
<dbReference type="GO" id="GO:0006353">
    <property type="term" value="P:DNA-templated transcription termination"/>
    <property type="evidence" value="ECO:0007669"/>
    <property type="project" value="UniProtKB-KW"/>
</dbReference>
<dbReference type="PANTHER" id="PTHR13068:SF166">
    <property type="entry name" value="TRANSCRIPTION TERMINATION FACTOR MTERF15, MITOCHONDRIAL-LIKE"/>
    <property type="match status" value="1"/>
</dbReference>
<keyword evidence="2" id="KW-0805">Transcription regulation</keyword>
<comment type="similarity">
    <text evidence="1">Belongs to the mTERF family.</text>
</comment>
<sequence>MSYFLCKSFLFGTFSLRYLPPISENANVFPQRKISCSWNQQSFTVSYLINSIGFSPETALSASKHVNLKTREKPDKLINLFEKYGFTQIQISKLVRGNPRLLLLDAEKTILPKLEFLVAKGISGPEMAKMLSAFPRILSASLAKQIMPSYDFFRGLFQSDVKLIAAVKRCPDILTYNVEKHVSVNIDILRKHGVPDSNIPTLLLHHPRSLMVSPDGFRKIVEEVEEMGFDASKVNFVMAANAFLSMSRSKWESKVDAYKKWGWSEEEVLKAFERNPRCMMVSEDKITAAMDFFVNKFGWRPCLIAKRPILLSLSLRKRLIPRSSVFQALLSKGLVKKEVNLAALFETSEQKFLQKFVLPYKKEAPELLKLYKEKLNLSNGLLVDQV</sequence>
<organism evidence="4 5">
    <name type="scientific">Ficus carica</name>
    <name type="common">Common fig</name>
    <dbReference type="NCBI Taxonomy" id="3494"/>
    <lineage>
        <taxon>Eukaryota</taxon>
        <taxon>Viridiplantae</taxon>
        <taxon>Streptophyta</taxon>
        <taxon>Embryophyta</taxon>
        <taxon>Tracheophyta</taxon>
        <taxon>Spermatophyta</taxon>
        <taxon>Magnoliopsida</taxon>
        <taxon>eudicotyledons</taxon>
        <taxon>Gunneridae</taxon>
        <taxon>Pentapetalae</taxon>
        <taxon>rosids</taxon>
        <taxon>fabids</taxon>
        <taxon>Rosales</taxon>
        <taxon>Moraceae</taxon>
        <taxon>Ficeae</taxon>
        <taxon>Ficus</taxon>
    </lineage>
</organism>
<evidence type="ECO:0000256" key="1">
    <source>
        <dbReference type="ARBA" id="ARBA00007692"/>
    </source>
</evidence>
<accession>A0AA88J107</accession>
<dbReference type="Pfam" id="PF02536">
    <property type="entry name" value="mTERF"/>
    <property type="match status" value="2"/>
</dbReference>
<keyword evidence="2" id="KW-0806">Transcription termination</keyword>